<organism evidence="1 2">
    <name type="scientific">Segatella copri</name>
    <dbReference type="NCBI Taxonomy" id="165179"/>
    <lineage>
        <taxon>Bacteria</taxon>
        <taxon>Pseudomonadati</taxon>
        <taxon>Bacteroidota</taxon>
        <taxon>Bacteroidia</taxon>
        <taxon>Bacteroidales</taxon>
        <taxon>Prevotellaceae</taxon>
        <taxon>Segatella</taxon>
    </lineage>
</organism>
<accession>A0AAW5U6F3</accession>
<comment type="caution">
    <text evidence="1">The sequence shown here is derived from an EMBL/GenBank/DDBJ whole genome shotgun (WGS) entry which is preliminary data.</text>
</comment>
<evidence type="ECO:0000313" key="1">
    <source>
        <dbReference type="EMBL" id="MCW4130138.1"/>
    </source>
</evidence>
<dbReference type="EMBL" id="JAPDVG010000001">
    <property type="protein sequence ID" value="MCW4130138.1"/>
    <property type="molecule type" value="Genomic_DNA"/>
</dbReference>
<evidence type="ECO:0000313" key="2">
    <source>
        <dbReference type="Proteomes" id="UP001209417"/>
    </source>
</evidence>
<reference evidence="1" key="1">
    <citation type="submission" date="2022-11" db="EMBL/GenBank/DDBJ databases">
        <title>Genomic repertoires linked with pathogenic potency of arthritogenic Prevotella copri isolated from the gut of rheumatoid arthritis patients.</title>
        <authorList>
            <person name="Nii T."/>
            <person name="Maeda Y."/>
            <person name="Motooka D."/>
            <person name="Naito M."/>
            <person name="Matsumoto Y."/>
            <person name="Ogawa T."/>
            <person name="Oguro-Igashira E."/>
            <person name="Kishikawa T."/>
            <person name="Yamashita M."/>
            <person name="Koizumi S."/>
            <person name="Kurakawa T."/>
            <person name="Okumura R."/>
            <person name="Kayama H."/>
            <person name="Murakami M."/>
            <person name="Sakaguchi T."/>
            <person name="Das B."/>
            <person name="Nakamura S."/>
            <person name="Okada Y."/>
            <person name="Kumanogoh A."/>
            <person name="Takeda K."/>
        </authorList>
    </citation>
    <scope>NUCLEOTIDE SEQUENCE</scope>
    <source>
        <strain evidence="1">H019-1</strain>
    </source>
</reference>
<dbReference type="Proteomes" id="UP001209417">
    <property type="component" value="Unassembled WGS sequence"/>
</dbReference>
<sequence length="143" mass="16484">MNTSNELRKNEIENEVKNLFKQFGEHAESIISVCPGWKFVNVQDSRNQIKVKFALTCDENRELTVVYNECKCGFQGNVEFTTEIDAASSIDIDSANCKAMYYIALGSFLSNKDLQDKLQSEMKSFLHNIETKYNEYNKLDQED</sequence>
<proteinExistence type="predicted"/>
<dbReference type="RefSeq" id="WP_264953376.1">
    <property type="nucleotide sequence ID" value="NZ_JAPDVE010000005.1"/>
</dbReference>
<name>A0AAW5U6F3_9BACT</name>
<gene>
    <name evidence="1" type="ORF">ONT19_00710</name>
</gene>
<protein>
    <submittedName>
        <fullName evidence="1">Uncharacterized protein</fullName>
    </submittedName>
</protein>
<dbReference type="AlphaFoldDB" id="A0AAW5U6F3"/>